<feature type="transmembrane region" description="Helical" evidence="1">
    <location>
        <begin position="392"/>
        <end position="413"/>
    </location>
</feature>
<feature type="domain" description="CSC1/OSCA1-like N-terminal transmembrane" evidence="2">
    <location>
        <begin position="264"/>
        <end position="411"/>
    </location>
</feature>
<evidence type="ECO:0000256" key="1">
    <source>
        <dbReference type="SAM" id="Phobius"/>
    </source>
</evidence>
<feature type="transmembrane region" description="Helical" evidence="1">
    <location>
        <begin position="265"/>
        <end position="284"/>
    </location>
</feature>
<sequence>MIGAIFSFERDQPSKEVDHRVDWIGASLVTSGLVLIVFVLGQGEVAPEQWATPYIIALYACIGHTRPHPFLQQCVLKSTWRVVVVERNRNDDVGIVKFCSSTRVTSSSSKRSDNTANLFPLTLISLPFSQTSTMSTSSAMNYLAGIDLSHNQGIEAIVAGSTIITIASLARNQCKWFSKSENEGGKITTGPTTLIGRLVTPIHVCTTMAVPVSYLAALENVLDMNVGIGPWAWIHMAAAVGTLGTIWCHEIILRELGKQFHYIRVQVALMSIISVVTILSFNLLRPKNKMIYKPKVKYHVRDKPPPRISDSLFGWLPSLIHTEEPELVDKVGLDAITFLCFGRLMRWLFLGVTILTCGILLPVNAVYNLKKVDKADRDVLSMLTIRNVSSNILFVHAAVTYLITFLIIGLVHIHWKKMVELRLTQVPKKYQSDEGIKAIFETYKVPYPTTSVHIGRQAGRLPELIEYHNATVRELETYLVKYLRKGTLGNDTSYGSNRWDVRMARCASHCQSLAVQDRVQALALPLFAGPSNKEPIVTLKTVLKPILILPIRHTIITQIRIIRYCRER</sequence>
<dbReference type="EMBL" id="ML769870">
    <property type="protein sequence ID" value="KAE9386545.1"/>
    <property type="molecule type" value="Genomic_DNA"/>
</dbReference>
<reference evidence="4" key="1">
    <citation type="journal article" date="2019" name="Environ. Microbiol.">
        <title>Fungal ecological strategies reflected in gene transcription - a case study of two litter decomposers.</title>
        <authorList>
            <person name="Barbi F."/>
            <person name="Kohler A."/>
            <person name="Barry K."/>
            <person name="Baskaran P."/>
            <person name="Daum C."/>
            <person name="Fauchery L."/>
            <person name="Ihrmark K."/>
            <person name="Kuo A."/>
            <person name="LaButti K."/>
            <person name="Lipzen A."/>
            <person name="Morin E."/>
            <person name="Grigoriev I.V."/>
            <person name="Henrissat B."/>
            <person name="Lindahl B."/>
            <person name="Martin F."/>
        </authorList>
    </citation>
    <scope>NUCLEOTIDE SEQUENCE</scope>
    <source>
        <strain evidence="4">JB14</strain>
    </source>
</reference>
<organism evidence="4 5">
    <name type="scientific">Gymnopus androsaceus JB14</name>
    <dbReference type="NCBI Taxonomy" id="1447944"/>
    <lineage>
        <taxon>Eukaryota</taxon>
        <taxon>Fungi</taxon>
        <taxon>Dikarya</taxon>
        <taxon>Basidiomycota</taxon>
        <taxon>Agaricomycotina</taxon>
        <taxon>Agaricomycetes</taxon>
        <taxon>Agaricomycetidae</taxon>
        <taxon>Agaricales</taxon>
        <taxon>Marasmiineae</taxon>
        <taxon>Omphalotaceae</taxon>
        <taxon>Gymnopus</taxon>
    </lineage>
</organism>
<dbReference type="InterPro" id="IPR032880">
    <property type="entry name" value="CSC1/OSCA1-like_N"/>
</dbReference>
<feature type="domain" description="CSC1/OSCA1-like cytosolic" evidence="3">
    <location>
        <begin position="422"/>
        <end position="487"/>
    </location>
</feature>
<evidence type="ECO:0008006" key="6">
    <source>
        <dbReference type="Google" id="ProtNLM"/>
    </source>
</evidence>
<dbReference type="InterPro" id="IPR027815">
    <property type="entry name" value="CSC1/OSCA1-like_cyt"/>
</dbReference>
<dbReference type="Pfam" id="PF13967">
    <property type="entry name" value="RSN1_TM"/>
    <property type="match status" value="1"/>
</dbReference>
<dbReference type="Proteomes" id="UP000799118">
    <property type="component" value="Unassembled WGS sequence"/>
</dbReference>
<feature type="transmembrane region" description="Helical" evidence="1">
    <location>
        <begin position="347"/>
        <end position="367"/>
    </location>
</feature>
<dbReference type="PANTHER" id="PTHR13018">
    <property type="entry name" value="PROBABLE MEMBRANE PROTEIN DUF221-RELATED"/>
    <property type="match status" value="1"/>
</dbReference>
<dbReference type="OrthoDB" id="422086at2759"/>
<feature type="transmembrane region" description="Helical" evidence="1">
    <location>
        <begin position="232"/>
        <end position="253"/>
    </location>
</feature>
<evidence type="ECO:0000259" key="2">
    <source>
        <dbReference type="Pfam" id="PF13967"/>
    </source>
</evidence>
<protein>
    <recommendedName>
        <fullName evidence="6">CSC1/OSCA1-like N-terminal transmembrane domain-containing protein</fullName>
    </recommendedName>
</protein>
<keyword evidence="1" id="KW-1133">Transmembrane helix</keyword>
<name>A0A6A4GMR2_9AGAR</name>
<keyword evidence="1" id="KW-0472">Membrane</keyword>
<keyword evidence="5" id="KW-1185">Reference proteome</keyword>
<dbReference type="PANTHER" id="PTHR13018:SF149">
    <property type="entry name" value="DOMAIN PROTEIN, PUTATIVE (AFU_ORTHOLOGUE AFUA_3G11660)-RELATED"/>
    <property type="match status" value="1"/>
</dbReference>
<evidence type="ECO:0000259" key="3">
    <source>
        <dbReference type="Pfam" id="PF14703"/>
    </source>
</evidence>
<evidence type="ECO:0000313" key="4">
    <source>
        <dbReference type="EMBL" id="KAE9386545.1"/>
    </source>
</evidence>
<gene>
    <name evidence="4" type="ORF">BT96DRAFT_1005987</name>
</gene>
<dbReference type="Pfam" id="PF14703">
    <property type="entry name" value="PHM7_cyt"/>
    <property type="match status" value="1"/>
</dbReference>
<dbReference type="InterPro" id="IPR045122">
    <property type="entry name" value="Csc1-like"/>
</dbReference>
<dbReference type="GO" id="GO:0005886">
    <property type="term" value="C:plasma membrane"/>
    <property type="evidence" value="ECO:0007669"/>
    <property type="project" value="TreeGrafter"/>
</dbReference>
<proteinExistence type="predicted"/>
<dbReference type="GO" id="GO:0005227">
    <property type="term" value="F:calcium-activated cation channel activity"/>
    <property type="evidence" value="ECO:0007669"/>
    <property type="project" value="InterPro"/>
</dbReference>
<evidence type="ECO:0000313" key="5">
    <source>
        <dbReference type="Proteomes" id="UP000799118"/>
    </source>
</evidence>
<keyword evidence="1" id="KW-0812">Transmembrane</keyword>
<accession>A0A6A4GMR2</accession>
<dbReference type="AlphaFoldDB" id="A0A6A4GMR2"/>